<keyword evidence="6" id="KW-0862">Zinc</keyword>
<evidence type="ECO:0000256" key="7">
    <source>
        <dbReference type="SAM" id="SignalP"/>
    </source>
</evidence>
<keyword evidence="4 7" id="KW-0732">Signal</keyword>
<evidence type="ECO:0000259" key="8">
    <source>
        <dbReference type="Pfam" id="PF04389"/>
    </source>
</evidence>
<feature type="chain" id="PRO_5031262240" evidence="7">
    <location>
        <begin position="23"/>
        <end position="545"/>
    </location>
</feature>
<evidence type="ECO:0000256" key="3">
    <source>
        <dbReference type="ARBA" id="ARBA00022723"/>
    </source>
</evidence>
<dbReference type="Gene3D" id="3.40.630.10">
    <property type="entry name" value="Zn peptidases"/>
    <property type="match status" value="1"/>
</dbReference>
<protein>
    <submittedName>
        <fullName evidence="9">Zn-dependent M28 family amino/carboxypeptidase</fullName>
    </submittedName>
</protein>
<evidence type="ECO:0000313" key="10">
    <source>
        <dbReference type="Proteomes" id="UP000539175"/>
    </source>
</evidence>
<dbReference type="SUPFAM" id="SSF53187">
    <property type="entry name" value="Zn-dependent exopeptidases"/>
    <property type="match status" value="1"/>
</dbReference>
<proteinExistence type="predicted"/>
<keyword evidence="5" id="KW-0378">Hydrolase</keyword>
<organism evidence="9 10">
    <name type="scientific">Nitrospirillum iridis</name>
    <dbReference type="NCBI Taxonomy" id="765888"/>
    <lineage>
        <taxon>Bacteria</taxon>
        <taxon>Pseudomonadati</taxon>
        <taxon>Pseudomonadota</taxon>
        <taxon>Alphaproteobacteria</taxon>
        <taxon>Rhodospirillales</taxon>
        <taxon>Azospirillaceae</taxon>
        <taxon>Nitrospirillum</taxon>
    </lineage>
</organism>
<evidence type="ECO:0000256" key="4">
    <source>
        <dbReference type="ARBA" id="ARBA00022729"/>
    </source>
</evidence>
<feature type="domain" description="Peptidase M28" evidence="8">
    <location>
        <begin position="298"/>
        <end position="499"/>
    </location>
</feature>
<dbReference type="PANTHER" id="PTHR12147">
    <property type="entry name" value="METALLOPEPTIDASE M28 FAMILY MEMBER"/>
    <property type="match status" value="1"/>
</dbReference>
<keyword evidence="1" id="KW-0031">Aminopeptidase</keyword>
<dbReference type="InterPro" id="IPR046450">
    <property type="entry name" value="PA_dom_sf"/>
</dbReference>
<dbReference type="Pfam" id="PF04389">
    <property type="entry name" value="Peptidase_M28"/>
    <property type="match status" value="1"/>
</dbReference>
<evidence type="ECO:0000256" key="2">
    <source>
        <dbReference type="ARBA" id="ARBA00022670"/>
    </source>
</evidence>
<dbReference type="GO" id="GO:0006508">
    <property type="term" value="P:proteolysis"/>
    <property type="evidence" value="ECO:0007669"/>
    <property type="project" value="UniProtKB-KW"/>
</dbReference>
<dbReference type="RefSeq" id="WP_184797125.1">
    <property type="nucleotide sequence ID" value="NZ_JACIIZ010000001.1"/>
</dbReference>
<keyword evidence="10" id="KW-1185">Reference proteome</keyword>
<dbReference type="GO" id="GO:0046872">
    <property type="term" value="F:metal ion binding"/>
    <property type="evidence" value="ECO:0007669"/>
    <property type="project" value="UniProtKB-KW"/>
</dbReference>
<keyword evidence="9" id="KW-0121">Carboxypeptidase</keyword>
<sequence length="545" mass="58268">MTHTIRGAAALSLALLAGTALAASKDGPPVTAGALSGHVKILASDDFQGRKPGTAGEDKAVPYIEGQFKKIGLKPVAGSYLQNVPMTEITSKADGPLTVTGNGKTLAYEYFTQMMLWTRQRTAHAEVKDNDVVFVGYGITAPEFGWDDYAGVDVRGKTVLILVNDPGFATGDPALFGGGAMTWYGRWPYKYEEAARHGAAAAIIVHETRAAGYPWGVVANSNGIPKLTLIPADGGLDSRSAIEGWVQLDVAKEMMQAAGLDYATVKDSAARRGFKAVPLPLKVSVGITPTERDIISHNVVGMIPGTKRPDEVVMVGAHWDHLGVGPAVNGDTIYNGALDNASGVAGLIEMAKRYTHGAKPDRSLLFIAYTAEEQGLLGSEYYALHPLVAPAKTVAGFNMDGLGVLGPVRDVVLVGGGKSDLEDRLKAWAATHGKVVNPEPFPERGGYYRSDHFNLAKIGIPVVYAKSGIDSVANGADWGRAKLDEFTRLHYHQPSDEWSPAMDFTGGAADVNMLYDISHDLAFSDAWPKWYGKAEFRAAREQSQR</sequence>
<evidence type="ECO:0000256" key="1">
    <source>
        <dbReference type="ARBA" id="ARBA00022438"/>
    </source>
</evidence>
<accession>A0A7X0AVS3</accession>
<keyword evidence="2" id="KW-0645">Protease</keyword>
<dbReference type="PANTHER" id="PTHR12147:SF56">
    <property type="entry name" value="AMINOPEPTIDASE YDR415C-RELATED"/>
    <property type="match status" value="1"/>
</dbReference>
<dbReference type="AlphaFoldDB" id="A0A7X0AVS3"/>
<dbReference type="GO" id="GO:0004177">
    <property type="term" value="F:aminopeptidase activity"/>
    <property type="evidence" value="ECO:0007669"/>
    <property type="project" value="UniProtKB-KW"/>
</dbReference>
<dbReference type="InterPro" id="IPR045175">
    <property type="entry name" value="M28_fam"/>
</dbReference>
<dbReference type="EMBL" id="JACIIZ010000001">
    <property type="protein sequence ID" value="MBB6249985.1"/>
    <property type="molecule type" value="Genomic_DNA"/>
</dbReference>
<evidence type="ECO:0000256" key="6">
    <source>
        <dbReference type="ARBA" id="ARBA00022833"/>
    </source>
</evidence>
<dbReference type="InterPro" id="IPR007484">
    <property type="entry name" value="Peptidase_M28"/>
</dbReference>
<evidence type="ECO:0000256" key="5">
    <source>
        <dbReference type="ARBA" id="ARBA00022801"/>
    </source>
</evidence>
<dbReference type="Proteomes" id="UP000539175">
    <property type="component" value="Unassembled WGS sequence"/>
</dbReference>
<gene>
    <name evidence="9" type="ORF">FHS74_000518</name>
</gene>
<reference evidence="9 10" key="1">
    <citation type="submission" date="2020-08" db="EMBL/GenBank/DDBJ databases">
        <title>Genomic Encyclopedia of Type Strains, Phase IV (KMG-IV): sequencing the most valuable type-strain genomes for metagenomic binning, comparative biology and taxonomic classification.</title>
        <authorList>
            <person name="Goeker M."/>
        </authorList>
    </citation>
    <scope>NUCLEOTIDE SEQUENCE [LARGE SCALE GENOMIC DNA]</scope>
    <source>
        <strain evidence="9 10">DSM 22198</strain>
    </source>
</reference>
<dbReference type="GO" id="GO:0004180">
    <property type="term" value="F:carboxypeptidase activity"/>
    <property type="evidence" value="ECO:0007669"/>
    <property type="project" value="UniProtKB-KW"/>
</dbReference>
<dbReference type="GO" id="GO:0008235">
    <property type="term" value="F:metalloexopeptidase activity"/>
    <property type="evidence" value="ECO:0007669"/>
    <property type="project" value="InterPro"/>
</dbReference>
<keyword evidence="3" id="KW-0479">Metal-binding</keyword>
<dbReference type="Gene3D" id="3.50.30.30">
    <property type="match status" value="1"/>
</dbReference>
<comment type="caution">
    <text evidence="9">The sequence shown here is derived from an EMBL/GenBank/DDBJ whole genome shotgun (WGS) entry which is preliminary data.</text>
</comment>
<evidence type="ECO:0000313" key="9">
    <source>
        <dbReference type="EMBL" id="MBB6249985.1"/>
    </source>
</evidence>
<dbReference type="CDD" id="cd05660">
    <property type="entry name" value="M28_like_PA"/>
    <property type="match status" value="1"/>
</dbReference>
<dbReference type="SUPFAM" id="SSF52025">
    <property type="entry name" value="PA domain"/>
    <property type="match status" value="1"/>
</dbReference>
<name>A0A7X0AVS3_9PROT</name>
<feature type="signal peptide" evidence="7">
    <location>
        <begin position="1"/>
        <end position="22"/>
    </location>
</feature>